<name>A0ABU5V6C9_9GAMM</name>
<evidence type="ECO:0000256" key="1">
    <source>
        <dbReference type="SAM" id="Phobius"/>
    </source>
</evidence>
<sequence>MIGRTAYAISRRRRSARFHRVRREAGAVARSVSRAAIDRLARRRITPACGVAQRRLGACVPGRRNAWPAFPWQDARQPRLCGNLALRHLRCLPITLLVISLSWPGLAWAMRQCPPEFGEKSTGFWLLGWTIFALFVIAGILLPILMFRATRQAPRVMRWWLRAASFPAMLALWILGFGLFLGRFVLVC</sequence>
<feature type="transmembrane region" description="Helical" evidence="1">
    <location>
        <begin position="89"/>
        <end position="110"/>
    </location>
</feature>
<proteinExistence type="predicted"/>
<accession>A0ABU5V6C9</accession>
<keyword evidence="1" id="KW-0812">Transmembrane</keyword>
<feature type="transmembrane region" description="Helical" evidence="1">
    <location>
        <begin position="122"/>
        <end position="147"/>
    </location>
</feature>
<evidence type="ECO:0008006" key="4">
    <source>
        <dbReference type="Google" id="ProtNLM"/>
    </source>
</evidence>
<dbReference type="Proteomes" id="UP001301653">
    <property type="component" value="Unassembled WGS sequence"/>
</dbReference>
<keyword evidence="1" id="KW-0472">Membrane</keyword>
<comment type="caution">
    <text evidence="2">The sequence shown here is derived from an EMBL/GenBank/DDBJ whole genome shotgun (WGS) entry which is preliminary data.</text>
</comment>
<evidence type="ECO:0000313" key="2">
    <source>
        <dbReference type="EMBL" id="MEA5667635.1"/>
    </source>
</evidence>
<dbReference type="RefSeq" id="WP_323438567.1">
    <property type="nucleotide sequence ID" value="NZ_JAYFUH010000099.1"/>
</dbReference>
<reference evidence="2 3" key="1">
    <citation type="submission" date="2023-12" db="EMBL/GenBank/DDBJ databases">
        <title>Stenotrophomonas guangdongensis sp. nov., isolated from wilted pepper plants (Capsicum annuum).</title>
        <authorList>
            <person name="Qiu M."/>
            <person name="Li Y."/>
            <person name="Liu Q."/>
            <person name="Zhang X."/>
            <person name="Huang Y."/>
            <person name="Guo R."/>
            <person name="Hu M."/>
            <person name="Zhou J."/>
            <person name="Zhou X."/>
        </authorList>
    </citation>
    <scope>NUCLEOTIDE SEQUENCE [LARGE SCALE GENOMIC DNA]</scope>
    <source>
        <strain evidence="2 3">MH1</strain>
    </source>
</reference>
<protein>
    <recommendedName>
        <fullName evidence="4">Transmembrane protein</fullName>
    </recommendedName>
</protein>
<dbReference type="EMBL" id="JAYFUH010000099">
    <property type="protein sequence ID" value="MEA5667635.1"/>
    <property type="molecule type" value="Genomic_DNA"/>
</dbReference>
<keyword evidence="3" id="KW-1185">Reference proteome</keyword>
<feature type="transmembrane region" description="Helical" evidence="1">
    <location>
        <begin position="159"/>
        <end position="186"/>
    </location>
</feature>
<keyword evidence="1" id="KW-1133">Transmembrane helix</keyword>
<evidence type="ECO:0000313" key="3">
    <source>
        <dbReference type="Proteomes" id="UP001301653"/>
    </source>
</evidence>
<gene>
    <name evidence="2" type="ORF">VA603_08850</name>
</gene>
<organism evidence="2 3">
    <name type="scientific">Stenotrophomonas capsici</name>
    <dbReference type="NCBI Taxonomy" id="3110230"/>
    <lineage>
        <taxon>Bacteria</taxon>
        <taxon>Pseudomonadati</taxon>
        <taxon>Pseudomonadota</taxon>
        <taxon>Gammaproteobacteria</taxon>
        <taxon>Lysobacterales</taxon>
        <taxon>Lysobacteraceae</taxon>
        <taxon>Stenotrophomonas</taxon>
    </lineage>
</organism>